<sequence>MLAPNATTEKRNLALLQLQQLMPIYCTNKLITYSILQKVSISLHSHKLPSVYSTMVQL</sequence>
<reference evidence="1" key="1">
    <citation type="submission" date="2018-02" db="EMBL/GenBank/DDBJ databases">
        <title>Rhizophora mucronata_Transcriptome.</title>
        <authorList>
            <person name="Meera S.P."/>
            <person name="Sreeshan A."/>
            <person name="Augustine A."/>
        </authorList>
    </citation>
    <scope>NUCLEOTIDE SEQUENCE</scope>
    <source>
        <tissue evidence="1">Leaf</tissue>
    </source>
</reference>
<organism evidence="1">
    <name type="scientific">Rhizophora mucronata</name>
    <name type="common">Asiatic mangrove</name>
    <dbReference type="NCBI Taxonomy" id="61149"/>
    <lineage>
        <taxon>Eukaryota</taxon>
        <taxon>Viridiplantae</taxon>
        <taxon>Streptophyta</taxon>
        <taxon>Embryophyta</taxon>
        <taxon>Tracheophyta</taxon>
        <taxon>Spermatophyta</taxon>
        <taxon>Magnoliopsida</taxon>
        <taxon>eudicotyledons</taxon>
        <taxon>Gunneridae</taxon>
        <taxon>Pentapetalae</taxon>
        <taxon>rosids</taxon>
        <taxon>fabids</taxon>
        <taxon>Malpighiales</taxon>
        <taxon>Rhizophoraceae</taxon>
        <taxon>Rhizophora</taxon>
    </lineage>
</organism>
<dbReference type="AlphaFoldDB" id="A0A2P2P9W8"/>
<dbReference type="EMBL" id="GGEC01071064">
    <property type="protein sequence ID" value="MBX51548.1"/>
    <property type="molecule type" value="Transcribed_RNA"/>
</dbReference>
<proteinExistence type="predicted"/>
<name>A0A2P2P9W8_RHIMU</name>
<evidence type="ECO:0000313" key="1">
    <source>
        <dbReference type="EMBL" id="MBX51548.1"/>
    </source>
</evidence>
<protein>
    <submittedName>
        <fullName evidence="1">Uncharacterized protein</fullName>
    </submittedName>
</protein>
<accession>A0A2P2P9W8</accession>